<dbReference type="Pfam" id="PF13715">
    <property type="entry name" value="CarbopepD_reg_2"/>
    <property type="match status" value="1"/>
</dbReference>
<protein>
    <recommendedName>
        <fullName evidence="4">Carboxypeptidase-like regulatory domain-containing protein</fullName>
    </recommendedName>
</protein>
<feature type="signal peptide" evidence="1">
    <location>
        <begin position="1"/>
        <end position="31"/>
    </location>
</feature>
<dbReference type="KEGG" id="fek:C1H87_09800"/>
<feature type="chain" id="PRO_5014778697" description="Carboxypeptidase-like regulatory domain-containing protein" evidence="1">
    <location>
        <begin position="32"/>
        <end position="439"/>
    </location>
</feature>
<dbReference type="Proteomes" id="UP000235826">
    <property type="component" value="Chromosome"/>
</dbReference>
<name>A0A2K9PQX6_9FLAO</name>
<dbReference type="RefSeq" id="WP_102755632.1">
    <property type="nucleotide sequence ID" value="NZ_CP025791.1"/>
</dbReference>
<evidence type="ECO:0000256" key="1">
    <source>
        <dbReference type="SAM" id="SignalP"/>
    </source>
</evidence>
<keyword evidence="3" id="KW-1185">Reference proteome</keyword>
<dbReference type="Gene3D" id="2.60.40.1120">
    <property type="entry name" value="Carboxypeptidase-like, regulatory domain"/>
    <property type="match status" value="1"/>
</dbReference>
<evidence type="ECO:0000313" key="2">
    <source>
        <dbReference type="EMBL" id="AUP78977.1"/>
    </source>
</evidence>
<dbReference type="InterPro" id="IPR008969">
    <property type="entry name" value="CarboxyPept-like_regulatory"/>
</dbReference>
<dbReference type="SUPFAM" id="SSF49464">
    <property type="entry name" value="Carboxypeptidase regulatory domain-like"/>
    <property type="match status" value="1"/>
</dbReference>
<keyword evidence="1" id="KW-0732">Signal</keyword>
<accession>A0A2K9PQX6</accession>
<proteinExistence type="predicted"/>
<dbReference type="OrthoDB" id="1413766at2"/>
<dbReference type="AlphaFoldDB" id="A0A2K9PQX6"/>
<evidence type="ECO:0008006" key="4">
    <source>
        <dbReference type="Google" id="ProtNLM"/>
    </source>
</evidence>
<dbReference type="EMBL" id="CP025791">
    <property type="protein sequence ID" value="AUP78977.1"/>
    <property type="molecule type" value="Genomic_DNA"/>
</dbReference>
<sequence length="439" mass="51343">MKPLHFFYFKRNLTMFLVFTLLLSVNQTIYSQDTKELNNHYNQYKGKVIDQNSKKPLVLATLSIRGTNITTVTNAEGKFLLKVPKNINESNVVISSLGYENKEISLRQLKASKNNIGLEVHITELSEINIETIKNASELVRETLKKKGENYFSDPTLMTAFYRETIKKRKKNISLSEAVVNIYKAPYKSQKRDKLKLYKSRKSSNYKKLDTLALKLQGGPFNTVYLDIMKYPEYIFTDGLLNDYVFRLDHSTKINNRLIYVINFEQKEDVKKPLYKGQLFIDAEKKILTSAIYSLNITDKKEAARILVRKKPTRADVWPKEVAYRVDYLEKNNKWYYGYSKLLLEFKVNWDYKLFNSVYSMVCEMAVTDWEKNINESVPKYKDRIKPSIIMIEKSIGFSDPNFWGAYNIIEPDKSINFAIKKIQKQLKKAKLKRTALAK</sequence>
<organism evidence="2 3">
    <name type="scientific">Flavivirga eckloniae</name>
    <dbReference type="NCBI Taxonomy" id="1803846"/>
    <lineage>
        <taxon>Bacteria</taxon>
        <taxon>Pseudomonadati</taxon>
        <taxon>Bacteroidota</taxon>
        <taxon>Flavobacteriia</taxon>
        <taxon>Flavobacteriales</taxon>
        <taxon>Flavobacteriaceae</taxon>
        <taxon>Flavivirga</taxon>
    </lineage>
</organism>
<gene>
    <name evidence="2" type="ORF">C1H87_09800</name>
</gene>
<reference evidence="2 3" key="1">
    <citation type="submission" date="2018-01" db="EMBL/GenBank/DDBJ databases">
        <title>Complete genome sequence of Flavivirga eckloniae ECD14 isolated from seaweed Ecklonia cava.</title>
        <authorList>
            <person name="Lee J.H."/>
            <person name="Baik K.S."/>
            <person name="Seong C.N."/>
        </authorList>
    </citation>
    <scope>NUCLEOTIDE SEQUENCE [LARGE SCALE GENOMIC DNA]</scope>
    <source>
        <strain evidence="2 3">ECD14</strain>
    </source>
</reference>
<evidence type="ECO:0000313" key="3">
    <source>
        <dbReference type="Proteomes" id="UP000235826"/>
    </source>
</evidence>